<sequence precursor="true">MKTLKTGVMLLALLLAAMAMVPMVNAADIQAADAHQASSDAVIDSSLKGIVIQTDPYTYVFTGKTDNKTASVDHLMTNLNKKTKSVATASSGTPVSGANSASLPLFGSSIYQRTTITGSYDGGWTSPYSKYVSGNLLSNWQGTSPYYADKITLASQVSASGVGVSISMPGGSMGYQDIGGNRLAYSDYWTNAYAVTHSYTNFLAQSWATIPSIQESDSGTFRFSYSDYTVNTYVSV</sequence>
<dbReference type="HOGENOM" id="CLU_1173371_0_0_2"/>
<organism evidence="1 2">
    <name type="scientific">Methanoregula boonei (strain DSM 21154 / JCM 14090 / 6A8)</name>
    <dbReference type="NCBI Taxonomy" id="456442"/>
    <lineage>
        <taxon>Archaea</taxon>
        <taxon>Methanobacteriati</taxon>
        <taxon>Methanobacteriota</taxon>
        <taxon>Stenosarchaea group</taxon>
        <taxon>Methanomicrobia</taxon>
        <taxon>Methanomicrobiales</taxon>
        <taxon>Methanoregulaceae</taxon>
        <taxon>Methanoregula</taxon>
    </lineage>
</organism>
<protein>
    <submittedName>
        <fullName evidence="1">Uncharacterized protein</fullName>
    </submittedName>
</protein>
<dbReference type="eggNOG" id="arCOG09573">
    <property type="taxonomic scope" value="Archaea"/>
</dbReference>
<dbReference type="GeneID" id="5411425"/>
<dbReference type="Proteomes" id="UP000002408">
    <property type="component" value="Chromosome"/>
</dbReference>
<name>A7I572_METB6</name>
<reference evidence="2" key="1">
    <citation type="journal article" date="2015" name="Microbiology">
        <title>Genome of Methanoregula boonei 6A8 reveals adaptations to oligotrophic peatland environments.</title>
        <authorList>
            <person name="Braeuer S."/>
            <person name="Cadillo-Quiroz H."/>
            <person name="Kyrpides N."/>
            <person name="Woyke T."/>
            <person name="Goodwin L."/>
            <person name="Detter C."/>
            <person name="Podell S."/>
            <person name="Yavitt J.B."/>
            <person name="Zinder S.H."/>
        </authorList>
    </citation>
    <scope>NUCLEOTIDE SEQUENCE [LARGE SCALE GENOMIC DNA]</scope>
    <source>
        <strain evidence="2">DSM 21154 / JCM 14090 / 6A8</strain>
    </source>
</reference>
<evidence type="ECO:0000313" key="1">
    <source>
        <dbReference type="EMBL" id="ABS54883.1"/>
    </source>
</evidence>
<dbReference type="EMBL" id="CP000780">
    <property type="protein sequence ID" value="ABS54883.1"/>
    <property type="molecule type" value="Genomic_DNA"/>
</dbReference>
<evidence type="ECO:0000313" key="2">
    <source>
        <dbReference type="Proteomes" id="UP000002408"/>
    </source>
</evidence>
<keyword evidence="2" id="KW-1185">Reference proteome</keyword>
<gene>
    <name evidence="1" type="ordered locus">Mboo_0363</name>
</gene>
<dbReference type="RefSeq" id="WP_011991371.1">
    <property type="nucleotide sequence ID" value="NC_009712.1"/>
</dbReference>
<dbReference type="OrthoDB" id="142838at2157"/>
<accession>A7I572</accession>
<proteinExistence type="predicted"/>
<dbReference type="AlphaFoldDB" id="A7I572"/>
<dbReference type="KEGG" id="mbn:Mboo_0363"/>